<name>X1JRV9_9ZZZZ</name>
<proteinExistence type="predicted"/>
<gene>
    <name evidence="1" type="ORF">S06H3_04409</name>
</gene>
<protein>
    <submittedName>
        <fullName evidence="1">Uncharacterized protein</fullName>
    </submittedName>
</protein>
<dbReference type="AlphaFoldDB" id="X1JRV9"/>
<comment type="caution">
    <text evidence="1">The sequence shown here is derived from an EMBL/GenBank/DDBJ whole genome shotgun (WGS) entry which is preliminary data.</text>
</comment>
<organism evidence="1">
    <name type="scientific">marine sediment metagenome</name>
    <dbReference type="NCBI Taxonomy" id="412755"/>
    <lineage>
        <taxon>unclassified sequences</taxon>
        <taxon>metagenomes</taxon>
        <taxon>ecological metagenomes</taxon>
    </lineage>
</organism>
<reference evidence="1" key="1">
    <citation type="journal article" date="2014" name="Front. Microbiol.">
        <title>High frequency of phylogenetically diverse reductive dehalogenase-homologous genes in deep subseafloor sedimentary metagenomes.</title>
        <authorList>
            <person name="Kawai M."/>
            <person name="Futagami T."/>
            <person name="Toyoda A."/>
            <person name="Takaki Y."/>
            <person name="Nishi S."/>
            <person name="Hori S."/>
            <person name="Arai W."/>
            <person name="Tsubouchi T."/>
            <person name="Morono Y."/>
            <person name="Uchiyama I."/>
            <person name="Ito T."/>
            <person name="Fujiyama A."/>
            <person name="Inagaki F."/>
            <person name="Takami H."/>
        </authorList>
    </citation>
    <scope>NUCLEOTIDE SEQUENCE</scope>
    <source>
        <strain evidence="1">Expedition CK06-06</strain>
    </source>
</reference>
<evidence type="ECO:0000313" key="1">
    <source>
        <dbReference type="EMBL" id="GAH97451.1"/>
    </source>
</evidence>
<accession>X1JRV9</accession>
<dbReference type="EMBL" id="BARV01001544">
    <property type="protein sequence ID" value="GAH97451.1"/>
    <property type="molecule type" value="Genomic_DNA"/>
</dbReference>
<sequence>MNISKELKEVMVGLRLSGIVATLPDRISYAVSKKLSHEEFLEMIFFDEREKRQARLLNTKMKKAGVDANIPAWS</sequence>